<feature type="transmembrane region" description="Helical" evidence="2">
    <location>
        <begin position="93"/>
        <end position="113"/>
    </location>
</feature>
<reference evidence="3" key="1">
    <citation type="submission" date="2023-04" db="EMBL/GenBank/DDBJ databases">
        <authorList>
            <person name="Vijverberg K."/>
            <person name="Xiong W."/>
            <person name="Schranz E."/>
        </authorList>
    </citation>
    <scope>NUCLEOTIDE SEQUENCE</scope>
</reference>
<gene>
    <name evidence="3" type="ORF">LSALG_LOCUS36260</name>
</gene>
<sequence length="374" mass="42976">MNSQEVFLSGNKEWLVEKSQKSPNRDRREPYLEDCVRKRGIRLTGSIVLGRLREGKRKQPITTIITSTSTCAPLAGTVLCIGCSISSLYFYDLIAVSHTSPIISSILAINFRLQGHKRSKHDIDLNGAPKTARQRFLILLSVALVLFPTFGFQKGPSTAYLDLGDCDQICEHCYACFWYAKRRKGLPENQRPKYSRCCKGGRVMLPLPRQPPKIIKELFKDKHFMENIRAYNMMFAMTSFGAKVDDSVNNWSGPYVFKVEGQISHWMGSLCPPTDGNPRFLKMYIYDTNNEVCNRLHHFSGSEFGDLKPEIVKTLIDILDKINDLVKLFRTTRDICFHEQPQEFMVSPKMKLGSERKQEKRLGAQEWKEERKHP</sequence>
<protein>
    <recommendedName>
        <fullName evidence="5">Helitron helicase-like domain-containing protein</fullName>
    </recommendedName>
</protein>
<evidence type="ECO:0000256" key="1">
    <source>
        <dbReference type="SAM" id="MobiDB-lite"/>
    </source>
</evidence>
<proteinExistence type="predicted"/>
<dbReference type="EMBL" id="OX465084">
    <property type="protein sequence ID" value="CAI9297449.1"/>
    <property type="molecule type" value="Genomic_DNA"/>
</dbReference>
<dbReference type="PANTHER" id="PTHR45786">
    <property type="entry name" value="DNA BINDING PROTEIN-LIKE"/>
    <property type="match status" value="1"/>
</dbReference>
<keyword evidence="2" id="KW-1133">Transmembrane helix</keyword>
<keyword evidence="2" id="KW-0812">Transmembrane</keyword>
<dbReference type="PANTHER" id="PTHR45786:SF74">
    <property type="entry name" value="ATP-DEPENDENT DNA HELICASE"/>
    <property type="match status" value="1"/>
</dbReference>
<feature type="region of interest" description="Disordered" evidence="1">
    <location>
        <begin position="349"/>
        <end position="374"/>
    </location>
</feature>
<evidence type="ECO:0008006" key="5">
    <source>
        <dbReference type="Google" id="ProtNLM"/>
    </source>
</evidence>
<evidence type="ECO:0000313" key="3">
    <source>
        <dbReference type="EMBL" id="CAI9297449.1"/>
    </source>
</evidence>
<organism evidence="3 4">
    <name type="scientific">Lactuca saligna</name>
    <name type="common">Willowleaf lettuce</name>
    <dbReference type="NCBI Taxonomy" id="75948"/>
    <lineage>
        <taxon>Eukaryota</taxon>
        <taxon>Viridiplantae</taxon>
        <taxon>Streptophyta</taxon>
        <taxon>Embryophyta</taxon>
        <taxon>Tracheophyta</taxon>
        <taxon>Spermatophyta</taxon>
        <taxon>Magnoliopsida</taxon>
        <taxon>eudicotyledons</taxon>
        <taxon>Gunneridae</taxon>
        <taxon>Pentapetalae</taxon>
        <taxon>asterids</taxon>
        <taxon>campanulids</taxon>
        <taxon>Asterales</taxon>
        <taxon>Asteraceae</taxon>
        <taxon>Cichorioideae</taxon>
        <taxon>Cichorieae</taxon>
        <taxon>Lactucinae</taxon>
        <taxon>Lactuca</taxon>
    </lineage>
</organism>
<evidence type="ECO:0000313" key="4">
    <source>
        <dbReference type="Proteomes" id="UP001177003"/>
    </source>
</evidence>
<keyword evidence="4" id="KW-1185">Reference proteome</keyword>
<dbReference type="AlphaFoldDB" id="A0AA35ZRB0"/>
<keyword evidence="2" id="KW-0472">Membrane</keyword>
<dbReference type="Proteomes" id="UP001177003">
    <property type="component" value="Chromosome 8"/>
</dbReference>
<evidence type="ECO:0000256" key="2">
    <source>
        <dbReference type="SAM" id="Phobius"/>
    </source>
</evidence>
<accession>A0AA35ZRB0</accession>
<name>A0AA35ZRB0_LACSI</name>
<feature type="transmembrane region" description="Helical" evidence="2">
    <location>
        <begin position="61"/>
        <end position="87"/>
    </location>
</feature>
<feature type="transmembrane region" description="Helical" evidence="2">
    <location>
        <begin position="134"/>
        <end position="152"/>
    </location>
</feature>
<feature type="compositionally biased region" description="Basic and acidic residues" evidence="1">
    <location>
        <begin position="352"/>
        <end position="374"/>
    </location>
</feature>